<keyword evidence="5" id="KW-1185">Reference proteome</keyword>
<dbReference type="PANTHER" id="PTHR48100">
    <property type="entry name" value="BROAD-SPECIFICITY PHOSPHATASE YOR283W-RELATED"/>
    <property type="match status" value="1"/>
</dbReference>
<dbReference type="CDD" id="cd07067">
    <property type="entry name" value="HP_PGM_like"/>
    <property type="match status" value="1"/>
</dbReference>
<dbReference type="OrthoDB" id="4120859at2"/>
<protein>
    <submittedName>
        <fullName evidence="4">Putative phosphomutase (TIGR03848 family)</fullName>
    </submittedName>
</protein>
<gene>
    <name evidence="4" type="ORF">FB458_3406</name>
</gene>
<feature type="region of interest" description="Disordered" evidence="3">
    <location>
        <begin position="206"/>
        <end position="262"/>
    </location>
</feature>
<dbReference type="SUPFAM" id="SSF53254">
    <property type="entry name" value="Phosphoglycerate mutase-like"/>
    <property type="match status" value="1"/>
</dbReference>
<dbReference type="SMART" id="SM00855">
    <property type="entry name" value="PGAM"/>
    <property type="match status" value="1"/>
</dbReference>
<dbReference type="PANTHER" id="PTHR48100:SF2">
    <property type="entry name" value="CONSERVED PROTEIN"/>
    <property type="match status" value="1"/>
</dbReference>
<dbReference type="AlphaFoldDB" id="A0A542E4T5"/>
<feature type="active site" description="Proton donor/acceptor" evidence="1">
    <location>
        <position position="87"/>
    </location>
</feature>
<dbReference type="InterPro" id="IPR013078">
    <property type="entry name" value="His_Pase_superF_clade-1"/>
</dbReference>
<dbReference type="InterPro" id="IPR050275">
    <property type="entry name" value="PGM_Phosphatase"/>
</dbReference>
<organism evidence="4 5">
    <name type="scientific">Lapillicoccus jejuensis</name>
    <dbReference type="NCBI Taxonomy" id="402171"/>
    <lineage>
        <taxon>Bacteria</taxon>
        <taxon>Bacillati</taxon>
        <taxon>Actinomycetota</taxon>
        <taxon>Actinomycetes</taxon>
        <taxon>Micrococcales</taxon>
        <taxon>Intrasporangiaceae</taxon>
        <taxon>Lapillicoccus</taxon>
    </lineage>
</organism>
<feature type="active site" description="Tele-phosphohistidine intermediate" evidence="1">
    <location>
        <position position="9"/>
    </location>
</feature>
<comment type="caution">
    <text evidence="4">The sequence shown here is derived from an EMBL/GenBank/DDBJ whole genome shotgun (WGS) entry which is preliminary data.</text>
</comment>
<name>A0A542E4T5_9MICO</name>
<evidence type="ECO:0000256" key="2">
    <source>
        <dbReference type="PIRSR" id="PIRSR613078-2"/>
    </source>
</evidence>
<proteinExistence type="predicted"/>
<evidence type="ECO:0000313" key="4">
    <source>
        <dbReference type="EMBL" id="TQJ10286.1"/>
    </source>
</evidence>
<feature type="binding site" evidence="2">
    <location>
        <begin position="8"/>
        <end position="15"/>
    </location>
    <ligand>
        <name>substrate</name>
    </ligand>
</feature>
<reference evidence="4 5" key="1">
    <citation type="submission" date="2019-06" db="EMBL/GenBank/DDBJ databases">
        <title>Sequencing the genomes of 1000 actinobacteria strains.</title>
        <authorList>
            <person name="Klenk H.-P."/>
        </authorList>
    </citation>
    <scope>NUCLEOTIDE SEQUENCE [LARGE SCALE GENOMIC DNA]</scope>
    <source>
        <strain evidence="4 5">DSM 18607</strain>
    </source>
</reference>
<dbReference type="RefSeq" id="WP_141849531.1">
    <property type="nucleotide sequence ID" value="NZ_BAAAPR010000015.1"/>
</dbReference>
<evidence type="ECO:0000313" key="5">
    <source>
        <dbReference type="Proteomes" id="UP000317893"/>
    </source>
</evidence>
<accession>A0A542E4T5</accession>
<dbReference type="Pfam" id="PF00300">
    <property type="entry name" value="His_Phos_1"/>
    <property type="match status" value="1"/>
</dbReference>
<dbReference type="NCBIfam" id="TIGR03848">
    <property type="entry name" value="MSMEG_4193"/>
    <property type="match status" value="1"/>
</dbReference>
<dbReference type="InterPro" id="IPR022492">
    <property type="entry name" value="Phosphomutase_MSMEG4193_put"/>
</dbReference>
<dbReference type="GO" id="GO:0005737">
    <property type="term" value="C:cytoplasm"/>
    <property type="evidence" value="ECO:0007669"/>
    <property type="project" value="TreeGrafter"/>
</dbReference>
<evidence type="ECO:0000256" key="3">
    <source>
        <dbReference type="SAM" id="MobiDB-lite"/>
    </source>
</evidence>
<sequence length="262" mass="27016">MPTVLLVRHGRTAANASGTLAGWTPGIGLDDHGREQATKVAERVAAAGLTIARVVASPLQRCQETAAALVATTAPGVAVESDERLGECRYGAWTGRKLSELTKEPLWRTVQDQPSAVRFPDGDDFPGESMAGMQSRALAAIREVDEQVREAHGADAIWVAVSHGDVIKAVLADAAGSHLDQFQRIQVDPASVSVVRYTSRRPFLLRSNDTGGDLAGLLPPPPKPAAEGEGDGEPDAAAGSDPDTEGDAMVGGGAGAPSASGA</sequence>
<dbReference type="Gene3D" id="3.40.50.1240">
    <property type="entry name" value="Phosphoglycerate mutase-like"/>
    <property type="match status" value="1"/>
</dbReference>
<dbReference type="GO" id="GO:0016791">
    <property type="term" value="F:phosphatase activity"/>
    <property type="evidence" value="ECO:0007669"/>
    <property type="project" value="TreeGrafter"/>
</dbReference>
<feature type="binding site" evidence="2">
    <location>
        <begin position="87"/>
        <end position="90"/>
    </location>
    <ligand>
        <name>substrate</name>
    </ligand>
</feature>
<dbReference type="InterPro" id="IPR029033">
    <property type="entry name" value="His_PPase_superfam"/>
</dbReference>
<feature type="binding site" evidence="2">
    <location>
        <position position="61"/>
    </location>
    <ligand>
        <name>substrate</name>
    </ligand>
</feature>
<evidence type="ECO:0000256" key="1">
    <source>
        <dbReference type="PIRSR" id="PIRSR613078-1"/>
    </source>
</evidence>
<dbReference type="Proteomes" id="UP000317893">
    <property type="component" value="Unassembled WGS sequence"/>
</dbReference>
<dbReference type="EMBL" id="VFMN01000001">
    <property type="protein sequence ID" value="TQJ10286.1"/>
    <property type="molecule type" value="Genomic_DNA"/>
</dbReference>